<evidence type="ECO:0000313" key="3">
    <source>
        <dbReference type="Proteomes" id="UP001620626"/>
    </source>
</evidence>
<feature type="compositionally biased region" description="Polar residues" evidence="1">
    <location>
        <begin position="93"/>
        <end position="105"/>
    </location>
</feature>
<organism evidence="2 3">
    <name type="scientific">Heterodera trifolii</name>
    <dbReference type="NCBI Taxonomy" id="157864"/>
    <lineage>
        <taxon>Eukaryota</taxon>
        <taxon>Metazoa</taxon>
        <taxon>Ecdysozoa</taxon>
        <taxon>Nematoda</taxon>
        <taxon>Chromadorea</taxon>
        <taxon>Rhabditida</taxon>
        <taxon>Tylenchina</taxon>
        <taxon>Tylenchomorpha</taxon>
        <taxon>Tylenchoidea</taxon>
        <taxon>Heteroderidae</taxon>
        <taxon>Heteroderinae</taxon>
        <taxon>Heterodera</taxon>
    </lineage>
</organism>
<dbReference type="EMBL" id="JBICBT010001289">
    <property type="protein sequence ID" value="KAL3075052.1"/>
    <property type="molecule type" value="Genomic_DNA"/>
</dbReference>
<evidence type="ECO:0000256" key="1">
    <source>
        <dbReference type="SAM" id="MobiDB-lite"/>
    </source>
</evidence>
<feature type="region of interest" description="Disordered" evidence="1">
    <location>
        <begin position="55"/>
        <end position="124"/>
    </location>
</feature>
<feature type="region of interest" description="Disordered" evidence="1">
    <location>
        <begin position="1"/>
        <end position="24"/>
    </location>
</feature>
<gene>
    <name evidence="2" type="ORF">niasHT_038987</name>
</gene>
<dbReference type="Proteomes" id="UP001620626">
    <property type="component" value="Unassembled WGS sequence"/>
</dbReference>
<comment type="caution">
    <text evidence="2">The sequence shown here is derived from an EMBL/GenBank/DDBJ whole genome shotgun (WGS) entry which is preliminary data.</text>
</comment>
<feature type="compositionally biased region" description="Polar residues" evidence="1">
    <location>
        <begin position="60"/>
        <end position="76"/>
    </location>
</feature>
<dbReference type="AlphaFoldDB" id="A0ABD2I4C5"/>
<name>A0ABD2I4C5_9BILA</name>
<reference evidence="2 3" key="1">
    <citation type="submission" date="2024-10" db="EMBL/GenBank/DDBJ databases">
        <authorList>
            <person name="Kim D."/>
        </authorList>
    </citation>
    <scope>NUCLEOTIDE SEQUENCE [LARGE SCALE GENOMIC DNA]</scope>
    <source>
        <strain evidence="2">BH-2024</strain>
    </source>
</reference>
<keyword evidence="3" id="KW-1185">Reference proteome</keyword>
<accession>A0ABD2I4C5</accession>
<evidence type="ECO:0000313" key="2">
    <source>
        <dbReference type="EMBL" id="KAL3075052.1"/>
    </source>
</evidence>
<sequence>MRSRRDYVAPQHRSARDHTSAPRVEQMTGFYTENAQLRARAGPNWLLVRVARDRHRPSARANTDPKTIAQFTQSKQHSPDPGTRPRKAGLKTELTQLLRASQRTPPANAPFATEQKDSQPQSGG</sequence>
<protein>
    <submittedName>
        <fullName evidence="2">Uncharacterized protein</fullName>
    </submittedName>
</protein>
<proteinExistence type="predicted"/>